<evidence type="ECO:0000259" key="9">
    <source>
        <dbReference type="SMART" id="SM01071"/>
    </source>
</evidence>
<dbReference type="InterPro" id="IPR013874">
    <property type="entry name" value="Cdc37_Hsp90-bd"/>
</dbReference>
<keyword evidence="3" id="KW-0963">Cytoplasm</keyword>
<dbReference type="SMART" id="SM01069">
    <property type="entry name" value="CDC37_C"/>
    <property type="match status" value="1"/>
</dbReference>
<feature type="region of interest" description="Disordered" evidence="6">
    <location>
        <begin position="489"/>
        <end position="511"/>
    </location>
</feature>
<keyword evidence="4" id="KW-0143">Chaperone</keyword>
<evidence type="ECO:0000259" key="7">
    <source>
        <dbReference type="SMART" id="SM01069"/>
    </source>
</evidence>
<proteinExistence type="inferred from homology"/>
<dbReference type="InterPro" id="IPR004918">
    <property type="entry name" value="Cdc37"/>
</dbReference>
<dbReference type="InterPro" id="IPR013873">
    <property type="entry name" value="Cdc37_C"/>
</dbReference>
<keyword evidence="11" id="KW-1185">Reference proteome</keyword>
<feature type="region of interest" description="Disordered" evidence="6">
    <location>
        <begin position="228"/>
        <end position="263"/>
    </location>
</feature>
<feature type="domain" description="Cdc37 C-terminal" evidence="7">
    <location>
        <begin position="404"/>
        <end position="506"/>
    </location>
</feature>
<dbReference type="InterPro" id="IPR038189">
    <property type="entry name" value="Cdc37_Hsp90-bd_sf"/>
</dbReference>
<evidence type="ECO:0000256" key="4">
    <source>
        <dbReference type="ARBA" id="ARBA00023186"/>
    </source>
</evidence>
<evidence type="ECO:0000313" key="11">
    <source>
        <dbReference type="Proteomes" id="UP001595075"/>
    </source>
</evidence>
<evidence type="ECO:0000256" key="1">
    <source>
        <dbReference type="ARBA" id="ARBA00004496"/>
    </source>
</evidence>
<accession>A0ABR4C339</accession>
<feature type="compositionally biased region" description="Acidic residues" evidence="6">
    <location>
        <begin position="243"/>
        <end position="262"/>
    </location>
</feature>
<dbReference type="Pfam" id="PF08565">
    <property type="entry name" value="CDC37_M"/>
    <property type="match status" value="1"/>
</dbReference>
<dbReference type="PANTHER" id="PTHR12800">
    <property type="entry name" value="CDC37-RELATED"/>
    <property type="match status" value="1"/>
</dbReference>
<evidence type="ECO:0000256" key="3">
    <source>
        <dbReference type="ARBA" id="ARBA00022490"/>
    </source>
</evidence>
<evidence type="ECO:0000256" key="5">
    <source>
        <dbReference type="ARBA" id="ARBA00031396"/>
    </source>
</evidence>
<organism evidence="10 11">
    <name type="scientific">Oculimacula yallundae</name>
    <dbReference type="NCBI Taxonomy" id="86028"/>
    <lineage>
        <taxon>Eukaryota</taxon>
        <taxon>Fungi</taxon>
        <taxon>Dikarya</taxon>
        <taxon>Ascomycota</taxon>
        <taxon>Pezizomycotina</taxon>
        <taxon>Leotiomycetes</taxon>
        <taxon>Helotiales</taxon>
        <taxon>Ploettnerulaceae</taxon>
        <taxon>Oculimacula</taxon>
    </lineage>
</organism>
<dbReference type="SMART" id="SM01070">
    <property type="entry name" value="CDC37_M"/>
    <property type="match status" value="1"/>
</dbReference>
<dbReference type="SMART" id="SM01071">
    <property type="entry name" value="CDC37_N"/>
    <property type="match status" value="1"/>
</dbReference>
<evidence type="ECO:0000256" key="6">
    <source>
        <dbReference type="SAM" id="MobiDB-lite"/>
    </source>
</evidence>
<name>A0ABR4C339_9HELO</name>
<comment type="subcellular location">
    <subcellularLocation>
        <location evidence="1">Cytoplasm</location>
    </subcellularLocation>
</comment>
<reference evidence="10 11" key="1">
    <citation type="journal article" date="2024" name="Commun. Biol.">
        <title>Comparative genomic analysis of thermophilic fungi reveals convergent evolutionary adaptations and gene losses.</title>
        <authorList>
            <person name="Steindorff A.S."/>
            <person name="Aguilar-Pontes M.V."/>
            <person name="Robinson A.J."/>
            <person name="Andreopoulos B."/>
            <person name="LaButti K."/>
            <person name="Kuo A."/>
            <person name="Mondo S."/>
            <person name="Riley R."/>
            <person name="Otillar R."/>
            <person name="Haridas S."/>
            <person name="Lipzen A."/>
            <person name="Grimwood J."/>
            <person name="Schmutz J."/>
            <person name="Clum A."/>
            <person name="Reid I.D."/>
            <person name="Moisan M.C."/>
            <person name="Butler G."/>
            <person name="Nguyen T.T.M."/>
            <person name="Dewar K."/>
            <person name="Conant G."/>
            <person name="Drula E."/>
            <person name="Henrissat B."/>
            <person name="Hansel C."/>
            <person name="Singer S."/>
            <person name="Hutchinson M.I."/>
            <person name="de Vries R.P."/>
            <person name="Natvig D.O."/>
            <person name="Powell A.J."/>
            <person name="Tsang A."/>
            <person name="Grigoriev I.V."/>
        </authorList>
    </citation>
    <scope>NUCLEOTIDE SEQUENCE [LARGE SCALE GENOMIC DNA]</scope>
    <source>
        <strain evidence="10 11">CBS 494.80</strain>
    </source>
</reference>
<dbReference type="Gene3D" id="1.20.58.610">
    <property type="entry name" value="Cdc37, Hsp90 binding domain"/>
    <property type="match status" value="1"/>
</dbReference>
<feature type="domain" description="Cdc37 N-terminal" evidence="9">
    <location>
        <begin position="2"/>
        <end position="197"/>
    </location>
</feature>
<evidence type="ECO:0000256" key="2">
    <source>
        <dbReference type="ARBA" id="ARBA00006222"/>
    </source>
</evidence>
<dbReference type="Pfam" id="PF03234">
    <property type="entry name" value="CDC37_N"/>
    <property type="match status" value="1"/>
</dbReference>
<comment type="caution">
    <text evidence="10">The sequence shown here is derived from an EMBL/GenBank/DDBJ whole genome shotgun (WGS) entry which is preliminary data.</text>
</comment>
<sequence length="511" mass="56709">MPVDYSKWDALELSDDSDIEVHPNVDKRSFIRAKQNQIHQHRFERKNQIETYKYERIINDGLLKRINALLTALQSHGKEAESRSPDELVFQAIMESVGASEDGDKPPPPPVGVHTQEKDLPSYSKMMAALVDQVKAKVDEDKPADSDRYQAYLTEIKAHQTKVEGLQKQLLVELNKLEVEEGKKITSEGLHDGFNSSHVSKADAYTPPEPKKTTTKKVQAVEVLNPHALAAGNSDPQSSGADGDVDEPGLDEADDDEEEMEPTELGKAFSKIKMGDYRSCLQFISEHPQVLAERETDGLLVMAFNSAIKNELDFSRQCVHQGLLLQYCRALGGRDGVGMFFKRITTQGHQAQKVFFDDVNSTFTRIKIRAKELEKQRAQEEADGNGGVEQIQLHAVDPGTTINIKIPPATSEDPEEVEARKLFEAFPPGLQRALESGSLDEVNKVLGKMSVEEAEEVVGQLGEGGMLSLEEQIIDATTEEGQQALKEFEEQERAAAKANTAPLSKYSEDPE</sequence>
<gene>
    <name evidence="10" type="ORF">VTL71DRAFT_4828</name>
</gene>
<evidence type="ECO:0000313" key="10">
    <source>
        <dbReference type="EMBL" id="KAL2064334.1"/>
    </source>
</evidence>
<dbReference type="InterPro" id="IPR013855">
    <property type="entry name" value="Cdc37_N_dom"/>
</dbReference>
<feature type="domain" description="Cdc37 Hsp90 binding" evidence="8">
    <location>
        <begin position="200"/>
        <end position="385"/>
    </location>
</feature>
<dbReference type="EMBL" id="JAZHXI010000014">
    <property type="protein sequence ID" value="KAL2064334.1"/>
    <property type="molecule type" value="Genomic_DNA"/>
</dbReference>
<dbReference type="Pfam" id="PF08564">
    <property type="entry name" value="CDC37_C"/>
    <property type="match status" value="1"/>
</dbReference>
<dbReference type="PANTHER" id="PTHR12800:SF4">
    <property type="entry name" value="HSP90 CO-CHAPERONE CDC37"/>
    <property type="match status" value="1"/>
</dbReference>
<feature type="region of interest" description="Disordered" evidence="6">
    <location>
        <begin position="188"/>
        <end position="216"/>
    </location>
</feature>
<dbReference type="Proteomes" id="UP001595075">
    <property type="component" value="Unassembled WGS sequence"/>
</dbReference>
<feature type="region of interest" description="Disordered" evidence="6">
    <location>
        <begin position="98"/>
        <end position="117"/>
    </location>
</feature>
<evidence type="ECO:0000259" key="8">
    <source>
        <dbReference type="SMART" id="SM01070"/>
    </source>
</evidence>
<comment type="similarity">
    <text evidence="2">Belongs to the CDC37 family.</text>
</comment>
<dbReference type="SUPFAM" id="SSF101391">
    <property type="entry name" value="Hsp90 co-chaperone CDC37"/>
    <property type="match status" value="1"/>
</dbReference>
<protein>
    <recommendedName>
        <fullName evidence="5">Hsp90 chaperone protein kinase-targeting subunit</fullName>
    </recommendedName>
</protein>